<reference evidence="5 6" key="2">
    <citation type="submission" date="2011-11" db="EMBL/GenBank/DDBJ databases">
        <authorList>
            <consortium name="US DOE Joint Genome Institute"/>
            <person name="Lucas S."/>
            <person name="Han J."/>
            <person name="Lapidus A."/>
            <person name="Cheng J.-F."/>
            <person name="Goodwin L."/>
            <person name="Pitluck S."/>
            <person name="Peters L."/>
            <person name="Ovchinnikova G."/>
            <person name="Zhang X."/>
            <person name="Detter J.C."/>
            <person name="Han C."/>
            <person name="Tapia R."/>
            <person name="Land M."/>
            <person name="Hauser L."/>
            <person name="Kyrpides N."/>
            <person name="Ivanova N."/>
            <person name="Pagani I."/>
            <person name="Vogl K."/>
            <person name="Liu Z."/>
            <person name="Overmann J."/>
            <person name="Frigaard N.-U."/>
            <person name="Bryant D."/>
            <person name="Woyke T."/>
        </authorList>
    </citation>
    <scope>NUCLEOTIDE SEQUENCE [LARGE SCALE GENOMIC DNA]</scope>
    <source>
        <strain evidence="5 6">970</strain>
    </source>
</reference>
<dbReference type="AlphaFoldDB" id="H8Z639"/>
<protein>
    <submittedName>
        <fullName evidence="5">Transposase</fullName>
    </submittedName>
</protein>
<accession>H8Z639</accession>
<dbReference type="PANTHER" id="PTHR33678:SF1">
    <property type="entry name" value="BLL1576 PROTEIN"/>
    <property type="match status" value="1"/>
</dbReference>
<keyword evidence="6" id="KW-1185">Reference proteome</keyword>
<dbReference type="STRING" id="631362.Thi970DRAFT_03189"/>
<dbReference type="eggNOG" id="COG4974">
    <property type="taxonomic scope" value="Bacteria"/>
</dbReference>
<dbReference type="InterPro" id="IPR052344">
    <property type="entry name" value="Transposase-related"/>
</dbReference>
<feature type="domain" description="Transposase IS66 C-terminal" evidence="4">
    <location>
        <begin position="503"/>
        <end position="540"/>
    </location>
</feature>
<sequence length="566" mass="63088">MIRAMEVAIQMLPNEPVQLHGIIHQLRAQLDALTQTLTEQQERIEGDAKRIDQLLEYIELLRRKRFGPSTDKVPDGQLNLFDETELEALIGQLEAEADAKTKPPKGENTKTNPPKGQPKRKPLPAHLTRVERILDLSEQEKAALGENWHFIGYDVSEQLADLPRQLYVIEYKRAKYAPVDDSVEDEEAGIKIAPRAPQIIPKAIAHASLLASIVTGKFVDALPLYRQEKIFAREGIDIPRQSMAGWLMQLQAPLAPIAEAIKAQLLLGATLNIDETRLQVLNEPGRDNTQESFIWVFCGGPPGRAVRWFEYATSRAASVPHAVLFGEHAPGSDPSIELILQSDGYSAYHVLAKVEEIIDHAGCWAHVRRKFVEAGAGREASLAQAMVAMIGELYAIEKRLRLERADADTRVRERQAFSLPIIEQIKAWLDRHVLRVAPKSLLGKAIGYALNQWPTLLVFLDHGEVEIDNNQAENAIRPFVVGRKNWLFAGCPEGAQTSALLYSLIETAKANKLEPRAYLNHLFEQLPLAKTPQAIEALLPFNLRPEDLPAPARLASITDPAVSGKR</sequence>
<name>H8Z639_9GAMM</name>
<feature type="region of interest" description="Disordered" evidence="1">
    <location>
        <begin position="95"/>
        <end position="122"/>
    </location>
</feature>
<evidence type="ECO:0000256" key="1">
    <source>
        <dbReference type="SAM" id="MobiDB-lite"/>
    </source>
</evidence>
<dbReference type="InterPro" id="IPR004291">
    <property type="entry name" value="Transposase_IS66_central"/>
</dbReference>
<dbReference type="Pfam" id="PF13007">
    <property type="entry name" value="LZ_Tnp_IS66"/>
    <property type="match status" value="1"/>
</dbReference>
<gene>
    <name evidence="5" type="ORF">Thi970DRAFT_03189</name>
</gene>
<dbReference type="NCBIfam" id="NF033517">
    <property type="entry name" value="transpos_IS66"/>
    <property type="match status" value="1"/>
</dbReference>
<evidence type="ECO:0000259" key="2">
    <source>
        <dbReference type="Pfam" id="PF03050"/>
    </source>
</evidence>
<evidence type="ECO:0000259" key="4">
    <source>
        <dbReference type="Pfam" id="PF13817"/>
    </source>
</evidence>
<dbReference type="Pfam" id="PF03050">
    <property type="entry name" value="DDE_Tnp_IS66"/>
    <property type="match status" value="1"/>
</dbReference>
<proteinExistence type="predicted"/>
<feature type="compositionally biased region" description="Basic and acidic residues" evidence="1">
    <location>
        <begin position="97"/>
        <end position="108"/>
    </location>
</feature>
<dbReference type="InterPro" id="IPR024463">
    <property type="entry name" value="Transposase_TnpC_homeodom"/>
</dbReference>
<feature type="domain" description="Transposase IS66 central" evidence="2">
    <location>
        <begin position="203"/>
        <end position="496"/>
    </location>
</feature>
<dbReference type="EMBL" id="JH603170">
    <property type="protein sequence ID" value="EIC19606.1"/>
    <property type="molecule type" value="Genomic_DNA"/>
</dbReference>
<dbReference type="HOGENOM" id="CLU_023034_0_2_6"/>
<evidence type="ECO:0000313" key="5">
    <source>
        <dbReference type="EMBL" id="EIC19606.1"/>
    </source>
</evidence>
<dbReference type="Pfam" id="PF13817">
    <property type="entry name" value="DDE_Tnp_IS66_C"/>
    <property type="match status" value="1"/>
</dbReference>
<organism evidence="5 6">
    <name type="scientific">Thiorhodovibrio frisius</name>
    <dbReference type="NCBI Taxonomy" id="631362"/>
    <lineage>
        <taxon>Bacteria</taxon>
        <taxon>Pseudomonadati</taxon>
        <taxon>Pseudomonadota</taxon>
        <taxon>Gammaproteobacteria</taxon>
        <taxon>Chromatiales</taxon>
        <taxon>Chromatiaceae</taxon>
        <taxon>Thiorhodovibrio</taxon>
    </lineage>
</organism>
<evidence type="ECO:0000259" key="3">
    <source>
        <dbReference type="Pfam" id="PF13007"/>
    </source>
</evidence>
<reference evidence="6" key="1">
    <citation type="submission" date="2011-06" db="EMBL/GenBank/DDBJ databases">
        <authorList>
            <consortium name="US DOE Joint Genome Institute (JGI-PGF)"/>
            <person name="Lucas S."/>
            <person name="Han J."/>
            <person name="Lapidus A."/>
            <person name="Cheng J.-F."/>
            <person name="Goodwin L."/>
            <person name="Pitluck S."/>
            <person name="Peters L."/>
            <person name="Land M.L."/>
            <person name="Hauser L."/>
            <person name="Vogl K."/>
            <person name="Liu Z."/>
            <person name="Overmann J."/>
            <person name="Frigaard N.-U."/>
            <person name="Bryant D.A."/>
            <person name="Woyke T.J."/>
        </authorList>
    </citation>
    <scope>NUCLEOTIDE SEQUENCE [LARGE SCALE GENOMIC DNA]</scope>
    <source>
        <strain evidence="6">970</strain>
    </source>
</reference>
<dbReference type="Proteomes" id="UP000002964">
    <property type="component" value="Unassembled WGS sequence"/>
</dbReference>
<dbReference type="InterPro" id="IPR039552">
    <property type="entry name" value="IS66_C"/>
</dbReference>
<evidence type="ECO:0000313" key="6">
    <source>
        <dbReference type="Proteomes" id="UP000002964"/>
    </source>
</evidence>
<dbReference type="PANTHER" id="PTHR33678">
    <property type="entry name" value="BLL1576 PROTEIN"/>
    <property type="match status" value="1"/>
</dbReference>
<feature type="domain" description="Transposase TnpC homeodomain" evidence="3">
    <location>
        <begin position="53"/>
        <end position="131"/>
    </location>
</feature>